<dbReference type="Proteomes" id="UP001589575">
    <property type="component" value="Unassembled WGS sequence"/>
</dbReference>
<dbReference type="EMBL" id="JBHMFI010000001">
    <property type="protein sequence ID" value="MFB9073692.1"/>
    <property type="molecule type" value="Genomic_DNA"/>
</dbReference>
<keyword evidence="2" id="KW-1185">Reference proteome</keyword>
<comment type="caution">
    <text evidence="1">The sequence shown here is derived from an EMBL/GenBank/DDBJ whole genome shotgun (WGS) entry which is preliminary data.</text>
</comment>
<gene>
    <name evidence="1" type="ORF">ACFFX0_21800</name>
</gene>
<protein>
    <submittedName>
        <fullName evidence="1">Uncharacterized protein</fullName>
    </submittedName>
</protein>
<reference evidence="1 2" key="1">
    <citation type="submission" date="2024-09" db="EMBL/GenBank/DDBJ databases">
        <authorList>
            <person name="Sun Q."/>
            <person name="Mori K."/>
        </authorList>
    </citation>
    <scope>NUCLEOTIDE SEQUENCE [LARGE SCALE GENOMIC DNA]</scope>
    <source>
        <strain evidence="1 2">CCM 7609</strain>
    </source>
</reference>
<name>A0ABV5G428_9MICC</name>
<organism evidence="1 2">
    <name type="scientific">Citricoccus parietis</name>
    <dbReference type="NCBI Taxonomy" id="592307"/>
    <lineage>
        <taxon>Bacteria</taxon>
        <taxon>Bacillati</taxon>
        <taxon>Actinomycetota</taxon>
        <taxon>Actinomycetes</taxon>
        <taxon>Micrococcales</taxon>
        <taxon>Micrococcaceae</taxon>
        <taxon>Citricoccus</taxon>
    </lineage>
</organism>
<evidence type="ECO:0000313" key="2">
    <source>
        <dbReference type="Proteomes" id="UP001589575"/>
    </source>
</evidence>
<proteinExistence type="predicted"/>
<evidence type="ECO:0000313" key="1">
    <source>
        <dbReference type="EMBL" id="MFB9073692.1"/>
    </source>
</evidence>
<sequence>MRTSRLRSGPTYTSPSGTAMTWCTWSRCNGTRAPTCSAGSVGVGPCTPPPRAWSCWLPRQQPSARTCWPAR</sequence>
<accession>A0ABV5G428</accession>